<dbReference type="EMBL" id="WHJC01000384">
    <property type="protein sequence ID" value="MPQ44987.1"/>
    <property type="molecule type" value="Genomic_DNA"/>
</dbReference>
<evidence type="ECO:0000313" key="2">
    <source>
        <dbReference type="Proteomes" id="UP000430345"/>
    </source>
</evidence>
<name>A0A6I1MS12_9CLOT</name>
<proteinExistence type="predicted"/>
<comment type="caution">
    <text evidence="1">The sequence shown here is derived from an EMBL/GenBank/DDBJ whole genome shotgun (WGS) entry which is preliminary data.</text>
</comment>
<keyword evidence="2" id="KW-1185">Reference proteome</keyword>
<dbReference type="AlphaFoldDB" id="A0A6I1MS12"/>
<evidence type="ECO:0000313" key="1">
    <source>
        <dbReference type="EMBL" id="MPQ44987.1"/>
    </source>
</evidence>
<dbReference type="Proteomes" id="UP000430345">
    <property type="component" value="Unassembled WGS sequence"/>
</dbReference>
<protein>
    <submittedName>
        <fullName evidence="1">DUF2922 family protein</fullName>
    </submittedName>
</protein>
<accession>A0A6I1MS12</accession>
<organism evidence="1 2">
    <name type="scientific">Clostridium tarantellae</name>
    <dbReference type="NCBI Taxonomy" id="39493"/>
    <lineage>
        <taxon>Bacteria</taxon>
        <taxon>Bacillati</taxon>
        <taxon>Bacillota</taxon>
        <taxon>Clostridia</taxon>
        <taxon>Eubacteriales</taxon>
        <taxon>Clostridiaceae</taxon>
        <taxon>Clostridium</taxon>
    </lineage>
</organism>
<dbReference type="InterPro" id="IPR021321">
    <property type="entry name" value="DUF2922"/>
</dbReference>
<gene>
    <name evidence="1" type="ORF">GBZ86_14755</name>
</gene>
<sequence length="77" mass="8378">MEKNENSLMLVFKDDSSNTVSLTLRNAKEGVDDLAISSVMDDVIASGCILTNDGEPVSSKVKFAYIDKTTTELHVIL</sequence>
<reference evidence="1 2" key="1">
    <citation type="submission" date="2019-10" db="EMBL/GenBank/DDBJ databases">
        <title>The Genome Sequence of Clostridium tarantellae Isolated from Fish Brain.</title>
        <authorList>
            <person name="Bano L."/>
            <person name="Kiel M."/>
            <person name="Sales G."/>
            <person name="Doxey A.C."/>
            <person name="Mansfield M.J."/>
            <person name="Schiavone M."/>
            <person name="Rossetto O."/>
            <person name="Pirazzini M."/>
            <person name="Dobrindt U."/>
            <person name="Montecucco C."/>
        </authorList>
    </citation>
    <scope>NUCLEOTIDE SEQUENCE [LARGE SCALE GENOMIC DNA]</scope>
    <source>
        <strain evidence="1 2">DSM 3997</strain>
    </source>
</reference>
<dbReference type="Pfam" id="PF11148">
    <property type="entry name" value="DUF2922"/>
    <property type="match status" value="1"/>
</dbReference>
<dbReference type="RefSeq" id="WP_152891911.1">
    <property type="nucleotide sequence ID" value="NZ_WHJC01000384.1"/>
</dbReference>